<organism evidence="1 2">
    <name type="scientific">Taklimakanibacter albus</name>
    <dbReference type="NCBI Taxonomy" id="2800327"/>
    <lineage>
        <taxon>Bacteria</taxon>
        <taxon>Pseudomonadati</taxon>
        <taxon>Pseudomonadota</taxon>
        <taxon>Alphaproteobacteria</taxon>
        <taxon>Hyphomicrobiales</taxon>
        <taxon>Aestuariivirgaceae</taxon>
        <taxon>Taklimakanibacter</taxon>
    </lineage>
</organism>
<reference evidence="1" key="1">
    <citation type="submission" date="2021-01" db="EMBL/GenBank/DDBJ databases">
        <authorList>
            <person name="Sun Q."/>
        </authorList>
    </citation>
    <scope>NUCLEOTIDE SEQUENCE</scope>
    <source>
        <strain evidence="1">YIM B02566</strain>
    </source>
</reference>
<name>A0ACC5RCY4_9HYPH</name>
<accession>A0ACC5RCY4</accession>
<comment type="caution">
    <text evidence="1">The sequence shown here is derived from an EMBL/GenBank/DDBJ whole genome shotgun (WGS) entry which is preliminary data.</text>
</comment>
<dbReference type="EMBL" id="JAENHL010000008">
    <property type="protein sequence ID" value="MBK1870469.1"/>
    <property type="molecule type" value="Genomic_DNA"/>
</dbReference>
<proteinExistence type="predicted"/>
<keyword evidence="2" id="KW-1185">Reference proteome</keyword>
<evidence type="ECO:0000313" key="1">
    <source>
        <dbReference type="EMBL" id="MBK1870469.1"/>
    </source>
</evidence>
<gene>
    <name evidence="1" type="ORF">JHL16_29155</name>
</gene>
<protein>
    <submittedName>
        <fullName evidence="1">Uncharacterized protein</fullName>
    </submittedName>
</protein>
<dbReference type="Proteomes" id="UP000616151">
    <property type="component" value="Unassembled WGS sequence"/>
</dbReference>
<evidence type="ECO:0000313" key="2">
    <source>
        <dbReference type="Proteomes" id="UP000616151"/>
    </source>
</evidence>
<sequence length="49" mass="5548">MDQRPFSPEDMSRRRKRSIALALVLAGLVVLFFVTTIVRLGGEVALRNF</sequence>